<dbReference type="Pfam" id="PF00156">
    <property type="entry name" value="Pribosyltran"/>
    <property type="match status" value="1"/>
</dbReference>
<organism evidence="2 3">
    <name type="scientific">Microlunatus parietis</name>
    <dbReference type="NCBI Taxonomy" id="682979"/>
    <lineage>
        <taxon>Bacteria</taxon>
        <taxon>Bacillati</taxon>
        <taxon>Actinomycetota</taxon>
        <taxon>Actinomycetes</taxon>
        <taxon>Propionibacteriales</taxon>
        <taxon>Propionibacteriaceae</taxon>
        <taxon>Microlunatus</taxon>
    </lineage>
</organism>
<protein>
    <submittedName>
        <fullName evidence="2">Putative phosphoribosyltransferase</fullName>
    </submittedName>
</protein>
<evidence type="ECO:0000313" key="2">
    <source>
        <dbReference type="EMBL" id="NYE70509.1"/>
    </source>
</evidence>
<dbReference type="Gene3D" id="3.30.1310.20">
    <property type="entry name" value="PRTase-like"/>
    <property type="match status" value="1"/>
</dbReference>
<dbReference type="EMBL" id="JACCBU010000001">
    <property type="protein sequence ID" value="NYE70509.1"/>
    <property type="molecule type" value="Genomic_DNA"/>
</dbReference>
<dbReference type="InterPro" id="IPR029057">
    <property type="entry name" value="PRTase-like"/>
</dbReference>
<evidence type="ECO:0000259" key="1">
    <source>
        <dbReference type="Pfam" id="PF00156"/>
    </source>
</evidence>
<evidence type="ECO:0000313" key="3">
    <source>
        <dbReference type="Proteomes" id="UP000569914"/>
    </source>
</evidence>
<comment type="caution">
    <text evidence="2">The sequence shown here is derived from an EMBL/GenBank/DDBJ whole genome shotgun (WGS) entry which is preliminary data.</text>
</comment>
<proteinExistence type="predicted"/>
<dbReference type="GO" id="GO:0016757">
    <property type="term" value="F:glycosyltransferase activity"/>
    <property type="evidence" value="ECO:0007669"/>
    <property type="project" value="UniProtKB-KW"/>
</dbReference>
<keyword evidence="3" id="KW-1185">Reference proteome</keyword>
<feature type="domain" description="Phosphoribosyltransferase" evidence="1">
    <location>
        <begin position="22"/>
        <end position="189"/>
    </location>
</feature>
<reference evidence="2 3" key="1">
    <citation type="submission" date="2020-07" db="EMBL/GenBank/DDBJ databases">
        <title>Sequencing the genomes of 1000 actinobacteria strains.</title>
        <authorList>
            <person name="Klenk H.-P."/>
        </authorList>
    </citation>
    <scope>NUCLEOTIDE SEQUENCE [LARGE SCALE GENOMIC DNA]</scope>
    <source>
        <strain evidence="2 3">DSM 22083</strain>
    </source>
</reference>
<dbReference type="Gene3D" id="3.40.50.2020">
    <property type="match status" value="1"/>
</dbReference>
<gene>
    <name evidence="2" type="ORF">BKA15_001838</name>
</gene>
<dbReference type="InterPro" id="IPR000836">
    <property type="entry name" value="PRTase_dom"/>
</dbReference>
<dbReference type="RefSeq" id="WP_179750032.1">
    <property type="nucleotide sequence ID" value="NZ_JACCBU010000001.1"/>
</dbReference>
<dbReference type="Proteomes" id="UP000569914">
    <property type="component" value="Unassembled WGS sequence"/>
</dbReference>
<name>A0A7Y9I574_9ACTN</name>
<dbReference type="CDD" id="cd06223">
    <property type="entry name" value="PRTases_typeI"/>
    <property type="match status" value="1"/>
</dbReference>
<sequence>MINSRYADRADAGRQLAALLDHPEDQADAPTVLALPRGGVPVAAPIAERFGVGLDIVAVRKLGVPDQPELAMGALARIGDRVEHLRNDRVIAMAGVTEPAYQRVLAEERRNLDERHRALRGDRPALDLSGRPVIIVDDGLATGTTMLVAIEAVRRVGAGSVIAAVPVASEQAARLITDRADRLVCPSIPAIFRAVGQAYRDFAPVPEAEARRILNSEH</sequence>
<keyword evidence="2" id="KW-0808">Transferase</keyword>
<dbReference type="SUPFAM" id="SSF53271">
    <property type="entry name" value="PRTase-like"/>
    <property type="match status" value="1"/>
</dbReference>
<dbReference type="AlphaFoldDB" id="A0A7Y9I574"/>
<keyword evidence="2" id="KW-0328">Glycosyltransferase</keyword>
<accession>A0A7Y9I574</accession>